<evidence type="ECO:0000313" key="7">
    <source>
        <dbReference type="Proteomes" id="UP000183994"/>
    </source>
</evidence>
<evidence type="ECO:0000313" key="6">
    <source>
        <dbReference type="EMBL" id="SHJ62250.1"/>
    </source>
</evidence>
<dbReference type="PANTHER" id="PTHR30055:SF234">
    <property type="entry name" value="HTH-TYPE TRANSCRIPTIONAL REGULATOR BETI"/>
    <property type="match status" value="1"/>
</dbReference>
<dbReference type="SUPFAM" id="SSF46689">
    <property type="entry name" value="Homeodomain-like"/>
    <property type="match status" value="1"/>
</dbReference>
<evidence type="ECO:0000256" key="1">
    <source>
        <dbReference type="ARBA" id="ARBA00023015"/>
    </source>
</evidence>
<dbReference type="GO" id="GO:0003700">
    <property type="term" value="F:DNA-binding transcription factor activity"/>
    <property type="evidence" value="ECO:0007669"/>
    <property type="project" value="TreeGrafter"/>
</dbReference>
<dbReference type="PRINTS" id="PR00455">
    <property type="entry name" value="HTHTETR"/>
</dbReference>
<organism evidence="6 7">
    <name type="scientific">Desulfatibacillum alkenivorans DSM 16219</name>
    <dbReference type="NCBI Taxonomy" id="1121393"/>
    <lineage>
        <taxon>Bacteria</taxon>
        <taxon>Pseudomonadati</taxon>
        <taxon>Thermodesulfobacteriota</taxon>
        <taxon>Desulfobacteria</taxon>
        <taxon>Desulfobacterales</taxon>
        <taxon>Desulfatibacillaceae</taxon>
        <taxon>Desulfatibacillum</taxon>
    </lineage>
</organism>
<dbReference type="STRING" id="1121393.SAMN02745216_01992"/>
<dbReference type="SUPFAM" id="SSF48498">
    <property type="entry name" value="Tetracyclin repressor-like, C-terminal domain"/>
    <property type="match status" value="1"/>
</dbReference>
<evidence type="ECO:0000256" key="3">
    <source>
        <dbReference type="ARBA" id="ARBA00023163"/>
    </source>
</evidence>
<dbReference type="RefSeq" id="WP_073475375.1">
    <property type="nucleotide sequence ID" value="NZ_FQZU01000009.1"/>
</dbReference>
<keyword evidence="1" id="KW-0805">Transcription regulation</keyword>
<sequence length="203" mass="23025">MNRREASKRQTRSLIMEAAKKMFLETDLDKCTMRAIAKNAGVSPASVVVHFKNKCALMEAVLSEDIERAVERAVASMPQEGDFAERIAHIWRCMFTFYAGNRDLYRFFISRTVFESDEETPSIASEMSDFLNYVVGLIECEKQEGRLAPEVDSGVMAQMLFMEYFGVLVMFFRDASMTPEVAAEAVLAMIRQTLSGLTRRQTP</sequence>
<dbReference type="PANTHER" id="PTHR30055">
    <property type="entry name" value="HTH-TYPE TRANSCRIPTIONAL REGULATOR RUTR"/>
    <property type="match status" value="1"/>
</dbReference>
<keyword evidence="7" id="KW-1185">Reference proteome</keyword>
<proteinExistence type="predicted"/>
<evidence type="ECO:0000259" key="5">
    <source>
        <dbReference type="PROSITE" id="PS50977"/>
    </source>
</evidence>
<reference evidence="7" key="1">
    <citation type="submission" date="2016-11" db="EMBL/GenBank/DDBJ databases">
        <authorList>
            <person name="Varghese N."/>
            <person name="Submissions S."/>
        </authorList>
    </citation>
    <scope>NUCLEOTIDE SEQUENCE [LARGE SCALE GENOMIC DNA]</scope>
    <source>
        <strain evidence="7">DSM 16219</strain>
    </source>
</reference>
<dbReference type="Proteomes" id="UP000183994">
    <property type="component" value="Unassembled WGS sequence"/>
</dbReference>
<dbReference type="AlphaFoldDB" id="A0A1M6KTR0"/>
<feature type="DNA-binding region" description="H-T-H motif" evidence="4">
    <location>
        <begin position="32"/>
        <end position="51"/>
    </location>
</feature>
<keyword evidence="2 4" id="KW-0238">DNA-binding</keyword>
<name>A0A1M6KTR0_9BACT</name>
<accession>A0A1M6KTR0</accession>
<dbReference type="InterPro" id="IPR036271">
    <property type="entry name" value="Tet_transcr_reg_TetR-rel_C_sf"/>
</dbReference>
<dbReference type="InterPro" id="IPR009057">
    <property type="entry name" value="Homeodomain-like_sf"/>
</dbReference>
<dbReference type="Gene3D" id="1.10.10.60">
    <property type="entry name" value="Homeodomain-like"/>
    <property type="match status" value="1"/>
</dbReference>
<dbReference type="Pfam" id="PF00440">
    <property type="entry name" value="TetR_N"/>
    <property type="match status" value="1"/>
</dbReference>
<dbReference type="GO" id="GO:0000976">
    <property type="term" value="F:transcription cis-regulatory region binding"/>
    <property type="evidence" value="ECO:0007669"/>
    <property type="project" value="TreeGrafter"/>
</dbReference>
<feature type="domain" description="HTH tetR-type" evidence="5">
    <location>
        <begin position="9"/>
        <end position="69"/>
    </location>
</feature>
<dbReference type="InterPro" id="IPR001647">
    <property type="entry name" value="HTH_TetR"/>
</dbReference>
<dbReference type="InterPro" id="IPR050109">
    <property type="entry name" value="HTH-type_TetR-like_transc_reg"/>
</dbReference>
<evidence type="ECO:0000256" key="2">
    <source>
        <dbReference type="ARBA" id="ARBA00023125"/>
    </source>
</evidence>
<keyword evidence="3" id="KW-0804">Transcription</keyword>
<dbReference type="Gene3D" id="1.10.357.10">
    <property type="entry name" value="Tetracycline Repressor, domain 2"/>
    <property type="match status" value="1"/>
</dbReference>
<dbReference type="PROSITE" id="PS50977">
    <property type="entry name" value="HTH_TETR_2"/>
    <property type="match status" value="1"/>
</dbReference>
<evidence type="ECO:0000256" key="4">
    <source>
        <dbReference type="PROSITE-ProRule" id="PRU00335"/>
    </source>
</evidence>
<dbReference type="EMBL" id="FQZU01000009">
    <property type="protein sequence ID" value="SHJ62250.1"/>
    <property type="molecule type" value="Genomic_DNA"/>
</dbReference>
<protein>
    <submittedName>
        <fullName evidence="6">Transcriptional regulator, TetR family</fullName>
    </submittedName>
</protein>
<gene>
    <name evidence="6" type="ORF">SAMN02745216_01992</name>
</gene>